<evidence type="ECO:0000256" key="1">
    <source>
        <dbReference type="SAM" id="Phobius"/>
    </source>
</evidence>
<keyword evidence="3" id="KW-1185">Reference proteome</keyword>
<name>A0A1Z5JWJ6_FISSO</name>
<dbReference type="OrthoDB" id="416042at2759"/>
<dbReference type="EMBL" id="BDSP01000124">
    <property type="protein sequence ID" value="GAX18101.1"/>
    <property type="molecule type" value="Genomic_DNA"/>
</dbReference>
<comment type="caution">
    <text evidence="2">The sequence shown here is derived from an EMBL/GenBank/DDBJ whole genome shotgun (WGS) entry which is preliminary data.</text>
</comment>
<dbReference type="GO" id="GO:0016020">
    <property type="term" value="C:membrane"/>
    <property type="evidence" value="ECO:0007669"/>
    <property type="project" value="InterPro"/>
</dbReference>
<dbReference type="Pfam" id="PF03567">
    <property type="entry name" value="Sulfotransfer_2"/>
    <property type="match status" value="1"/>
</dbReference>
<reference evidence="2 3" key="1">
    <citation type="journal article" date="2015" name="Plant Cell">
        <title>Oil accumulation by the oleaginous diatom Fistulifera solaris as revealed by the genome and transcriptome.</title>
        <authorList>
            <person name="Tanaka T."/>
            <person name="Maeda Y."/>
            <person name="Veluchamy A."/>
            <person name="Tanaka M."/>
            <person name="Abida H."/>
            <person name="Marechal E."/>
            <person name="Bowler C."/>
            <person name="Muto M."/>
            <person name="Sunaga Y."/>
            <person name="Tanaka M."/>
            <person name="Yoshino T."/>
            <person name="Taniguchi T."/>
            <person name="Fukuda Y."/>
            <person name="Nemoto M."/>
            <person name="Matsumoto M."/>
            <person name="Wong P.S."/>
            <person name="Aburatani S."/>
            <person name="Fujibuchi W."/>
        </authorList>
    </citation>
    <scope>NUCLEOTIDE SEQUENCE [LARGE SCALE GENOMIC DNA]</scope>
    <source>
        <strain evidence="2 3">JPCC DA0580</strain>
    </source>
</reference>
<dbReference type="InterPro" id="IPR027417">
    <property type="entry name" value="P-loop_NTPase"/>
</dbReference>
<evidence type="ECO:0000313" key="3">
    <source>
        <dbReference type="Proteomes" id="UP000198406"/>
    </source>
</evidence>
<proteinExistence type="predicted"/>
<dbReference type="InParanoid" id="A0A1Z5JWJ6"/>
<evidence type="ECO:0000313" key="2">
    <source>
        <dbReference type="EMBL" id="GAX18101.1"/>
    </source>
</evidence>
<evidence type="ECO:0008006" key="4">
    <source>
        <dbReference type="Google" id="ProtNLM"/>
    </source>
</evidence>
<dbReference type="SUPFAM" id="SSF52540">
    <property type="entry name" value="P-loop containing nucleoside triphosphate hydrolases"/>
    <property type="match status" value="1"/>
</dbReference>
<dbReference type="Proteomes" id="UP000198406">
    <property type="component" value="Unassembled WGS sequence"/>
</dbReference>
<keyword evidence="1" id="KW-1133">Transmembrane helix</keyword>
<keyword evidence="1" id="KW-0812">Transmembrane</keyword>
<protein>
    <recommendedName>
        <fullName evidence="4">Sulfotransferase domain-containing protein</fullName>
    </recommendedName>
</protein>
<sequence length="308" mass="35713">MVVITSSANRRNRRFPVRYVYYLVVLGAVVVWVWSIQSFQSTTAPQIRASVTKTELASALEYVNSFKSLKRTLKFFHIPKTAGTAIEQAAGQKVAWGSCLFKHKPIRHTCSYPAGGYWPSYIGWWHIPSQFFPIFNLNPYQDAELFGVIRDPFDRMVSEFYYICSLKVKDWRPDQCNRTRLLEPAYMNEWLQNKLDNQQHTEPSAEGFLNDNGHFTPQYDFIFGPHQVRMLDYVLRMDDGFGESFEKLMAAFSSTDIKLEKFNAIGAQERDKETHLNVKDLNSETLSTIQRTYEKDLSFLGYSLAKDD</sequence>
<dbReference type="GO" id="GO:0008146">
    <property type="term" value="F:sulfotransferase activity"/>
    <property type="evidence" value="ECO:0007669"/>
    <property type="project" value="InterPro"/>
</dbReference>
<gene>
    <name evidence="2" type="ORF">FisN_25Hh078</name>
</gene>
<keyword evidence="1" id="KW-0472">Membrane</keyword>
<dbReference type="AlphaFoldDB" id="A0A1Z5JWJ6"/>
<dbReference type="Gene3D" id="3.40.50.300">
    <property type="entry name" value="P-loop containing nucleotide triphosphate hydrolases"/>
    <property type="match status" value="1"/>
</dbReference>
<dbReference type="InterPro" id="IPR005331">
    <property type="entry name" value="Sulfotransferase"/>
</dbReference>
<accession>A0A1Z5JWJ6</accession>
<organism evidence="2 3">
    <name type="scientific">Fistulifera solaris</name>
    <name type="common">Oleaginous diatom</name>
    <dbReference type="NCBI Taxonomy" id="1519565"/>
    <lineage>
        <taxon>Eukaryota</taxon>
        <taxon>Sar</taxon>
        <taxon>Stramenopiles</taxon>
        <taxon>Ochrophyta</taxon>
        <taxon>Bacillariophyta</taxon>
        <taxon>Bacillariophyceae</taxon>
        <taxon>Bacillariophycidae</taxon>
        <taxon>Naviculales</taxon>
        <taxon>Naviculaceae</taxon>
        <taxon>Fistulifera</taxon>
    </lineage>
</organism>
<feature type="transmembrane region" description="Helical" evidence="1">
    <location>
        <begin position="19"/>
        <end position="36"/>
    </location>
</feature>